<dbReference type="OrthoDB" id="9133614at2"/>
<reference evidence="2 3" key="1">
    <citation type="submission" date="2018-05" db="EMBL/GenBank/DDBJ databases">
        <title>Genomic Encyclopedia of Type Strains, Phase IV (KMG-IV): sequencing the most valuable type-strain genomes for metagenomic binning, comparative biology and taxonomic classification.</title>
        <authorList>
            <person name="Goeker M."/>
        </authorList>
    </citation>
    <scope>NUCLEOTIDE SEQUENCE [LARGE SCALE GENOMIC DNA]</scope>
    <source>
        <strain evidence="2 3">DSM 29661</strain>
    </source>
</reference>
<dbReference type="CDD" id="cd00207">
    <property type="entry name" value="fer2"/>
    <property type="match status" value="1"/>
</dbReference>
<dbReference type="RefSeq" id="WP_110391183.1">
    <property type="nucleotide sequence ID" value="NZ_QJKI01000014.1"/>
</dbReference>
<sequence>MPRITFIHPALPEPKILDATPGEALIDVVRRAEVPLYWRCGHGTCCACQVRITHAQQPRDTPWPRKERNVQARHGLIDAATQARDTIDDSPERWRLACSLIVGEEDWEVRW</sequence>
<protein>
    <submittedName>
        <fullName evidence="2">Ferredoxin</fullName>
    </submittedName>
</protein>
<evidence type="ECO:0000313" key="3">
    <source>
        <dbReference type="Proteomes" id="UP000247555"/>
    </source>
</evidence>
<keyword evidence="3" id="KW-1185">Reference proteome</keyword>
<name>A0A318KQD9_9NEIS</name>
<organism evidence="2 3">
    <name type="scientific">Rivihabitans pingtungensis</name>
    <dbReference type="NCBI Taxonomy" id="1054498"/>
    <lineage>
        <taxon>Bacteria</taxon>
        <taxon>Pseudomonadati</taxon>
        <taxon>Pseudomonadota</taxon>
        <taxon>Betaproteobacteria</taxon>
        <taxon>Neisseriales</taxon>
        <taxon>Aquaspirillaceae</taxon>
        <taxon>Rivihabitans</taxon>
    </lineage>
</organism>
<dbReference type="InterPro" id="IPR001041">
    <property type="entry name" value="2Fe-2S_ferredoxin-type"/>
</dbReference>
<evidence type="ECO:0000259" key="1">
    <source>
        <dbReference type="PROSITE" id="PS51085"/>
    </source>
</evidence>
<dbReference type="Pfam" id="PF00111">
    <property type="entry name" value="Fer2"/>
    <property type="match status" value="1"/>
</dbReference>
<dbReference type="SUPFAM" id="SSF54292">
    <property type="entry name" value="2Fe-2S ferredoxin-like"/>
    <property type="match status" value="1"/>
</dbReference>
<proteinExistence type="predicted"/>
<dbReference type="Proteomes" id="UP000247555">
    <property type="component" value="Unassembled WGS sequence"/>
</dbReference>
<dbReference type="InterPro" id="IPR012675">
    <property type="entry name" value="Beta-grasp_dom_sf"/>
</dbReference>
<dbReference type="InterPro" id="IPR036010">
    <property type="entry name" value="2Fe-2S_ferredoxin-like_sf"/>
</dbReference>
<evidence type="ECO:0000313" key="2">
    <source>
        <dbReference type="EMBL" id="PXX77935.1"/>
    </source>
</evidence>
<accession>A0A318KQD9</accession>
<feature type="domain" description="2Fe-2S ferredoxin-type" evidence="1">
    <location>
        <begin position="2"/>
        <end position="111"/>
    </location>
</feature>
<dbReference type="AlphaFoldDB" id="A0A318KQD9"/>
<dbReference type="PROSITE" id="PS51085">
    <property type="entry name" value="2FE2S_FER_2"/>
    <property type="match status" value="1"/>
</dbReference>
<comment type="caution">
    <text evidence="2">The sequence shown here is derived from an EMBL/GenBank/DDBJ whole genome shotgun (WGS) entry which is preliminary data.</text>
</comment>
<gene>
    <name evidence="2" type="ORF">DFR34_11422</name>
</gene>
<dbReference type="EMBL" id="QJKI01000014">
    <property type="protein sequence ID" value="PXX77935.1"/>
    <property type="molecule type" value="Genomic_DNA"/>
</dbReference>
<dbReference type="Gene3D" id="3.10.20.30">
    <property type="match status" value="1"/>
</dbReference>
<dbReference type="GO" id="GO:0051536">
    <property type="term" value="F:iron-sulfur cluster binding"/>
    <property type="evidence" value="ECO:0007669"/>
    <property type="project" value="InterPro"/>
</dbReference>